<dbReference type="AlphaFoldDB" id="A0AAD8MWT4"/>
<dbReference type="EMBL" id="JAUIZM010000004">
    <property type="protein sequence ID" value="KAK1388141.1"/>
    <property type="molecule type" value="Genomic_DNA"/>
</dbReference>
<gene>
    <name evidence="2" type="ORF">POM88_016319</name>
</gene>
<keyword evidence="3" id="KW-1185">Reference proteome</keyword>
<organism evidence="2 3">
    <name type="scientific">Heracleum sosnowskyi</name>
    <dbReference type="NCBI Taxonomy" id="360622"/>
    <lineage>
        <taxon>Eukaryota</taxon>
        <taxon>Viridiplantae</taxon>
        <taxon>Streptophyta</taxon>
        <taxon>Embryophyta</taxon>
        <taxon>Tracheophyta</taxon>
        <taxon>Spermatophyta</taxon>
        <taxon>Magnoliopsida</taxon>
        <taxon>eudicotyledons</taxon>
        <taxon>Gunneridae</taxon>
        <taxon>Pentapetalae</taxon>
        <taxon>asterids</taxon>
        <taxon>campanulids</taxon>
        <taxon>Apiales</taxon>
        <taxon>Apiaceae</taxon>
        <taxon>Apioideae</taxon>
        <taxon>apioid superclade</taxon>
        <taxon>Tordylieae</taxon>
        <taxon>Tordyliinae</taxon>
        <taxon>Heracleum</taxon>
    </lineage>
</organism>
<sequence length="153" mass="17118">MYRTVKTTDKPAASLGQSDGSGEEDISTLGSSGRFADPRPPSDPRLWSNSSRLFRHLIEDNIDMDIDNVKVISDYTILLLESMYIDRAIVILCNAAEFDGSFKIRWMDNNVKSSPPTESDTKDTNCQLESILWLLVFSVIPRSNTKIIKSSLA</sequence>
<reference evidence="2" key="1">
    <citation type="submission" date="2023-02" db="EMBL/GenBank/DDBJ databases">
        <title>Genome of toxic invasive species Heracleum sosnowskyi carries increased number of genes despite the absence of recent whole-genome duplications.</title>
        <authorList>
            <person name="Schelkunov M."/>
            <person name="Shtratnikova V."/>
            <person name="Makarenko M."/>
            <person name="Klepikova A."/>
            <person name="Omelchenko D."/>
            <person name="Novikova G."/>
            <person name="Obukhova E."/>
            <person name="Bogdanov V."/>
            <person name="Penin A."/>
            <person name="Logacheva M."/>
        </authorList>
    </citation>
    <scope>NUCLEOTIDE SEQUENCE</scope>
    <source>
        <strain evidence="2">Hsosn_3</strain>
        <tissue evidence="2">Leaf</tissue>
    </source>
</reference>
<feature type="region of interest" description="Disordered" evidence="1">
    <location>
        <begin position="1"/>
        <end position="44"/>
    </location>
</feature>
<protein>
    <submittedName>
        <fullName evidence="2">Uncharacterized protein</fullName>
    </submittedName>
</protein>
<evidence type="ECO:0000313" key="3">
    <source>
        <dbReference type="Proteomes" id="UP001237642"/>
    </source>
</evidence>
<reference evidence="2" key="2">
    <citation type="submission" date="2023-05" db="EMBL/GenBank/DDBJ databases">
        <authorList>
            <person name="Schelkunov M.I."/>
        </authorList>
    </citation>
    <scope>NUCLEOTIDE SEQUENCE</scope>
    <source>
        <strain evidence="2">Hsosn_3</strain>
        <tissue evidence="2">Leaf</tissue>
    </source>
</reference>
<name>A0AAD8MWT4_9APIA</name>
<evidence type="ECO:0000313" key="2">
    <source>
        <dbReference type="EMBL" id="KAK1388141.1"/>
    </source>
</evidence>
<dbReference type="Proteomes" id="UP001237642">
    <property type="component" value="Unassembled WGS sequence"/>
</dbReference>
<comment type="caution">
    <text evidence="2">The sequence shown here is derived from an EMBL/GenBank/DDBJ whole genome shotgun (WGS) entry which is preliminary data.</text>
</comment>
<evidence type="ECO:0000256" key="1">
    <source>
        <dbReference type="SAM" id="MobiDB-lite"/>
    </source>
</evidence>
<proteinExistence type="predicted"/>
<accession>A0AAD8MWT4</accession>